<dbReference type="Proteomes" id="UP000142548">
    <property type="component" value="Genome"/>
</dbReference>
<reference evidence="4 5" key="3">
    <citation type="journal article" date="2015" name="Genome Announc.">
        <title>Complete Genome Sequence of the Human Herpesvirus 6A Strain AJ from Africa Resembles Strain GS from North America.</title>
        <authorList>
            <person name="Tweedy J."/>
            <person name="Spyrou M.A."/>
            <person name="Donaldson C.D."/>
            <person name="Depledge D."/>
            <person name="Breuer J."/>
            <person name="Gompels U.A."/>
        </authorList>
    </citation>
    <scope>NUCLEOTIDE SEQUENCE [LARGE SCALE GENOMIC DNA]</scope>
    <source>
        <strain evidence="4">AJ</strain>
    </source>
</reference>
<gene>
    <name evidence="4" type="primary">U58</name>
</gene>
<evidence type="ECO:0000313" key="5">
    <source>
        <dbReference type="Proteomes" id="UP000142548"/>
    </source>
</evidence>
<sequence length="772" mass="88719">MQHTGNCETLIVNSCFGSTCARSIPVFIDSCDLTAEVSRDEETRLARSVPVVLEKIESIIEKIFQTSGPNIVHDKDRAKIALCRLLLGPVAVPCFCEEWDTNDYLSKSGCKCIGPILYIHTSRCRCSDIPIFKFSIMKDYYASHVFRGLLSLKEWNTHLPNVLCTCELSMSDRYVATVYPKQNSIYLEYYPYFLCYLCRHLTVIEIEQCTNDLISLLGPKVAQRVIIHFKLLFGFRHKPHIGTVDSWFWENFFMLELHKLWLTVVKHNRVTTDFFNVVYEKIQNYKQYAIKTLRMSSKAVPAIQRLCLAKFKQQLLYLNIKVTVKKNKREMCLNGFVYGKTLYVVESSQLIFRNLLLLYYDYSLPDECKTNEENVLTAHYIRVISRLSFKRSRSALPPGVRSDFIFVAQQPKRKELPNVPGGIDFAEITSVRHGAVTLNAFNTNKVMNLKATISKRANFVYHRIPKTMTHSFVMYKHTFKEPAFTVSTFVSNDDLDMSSLNINIRGPYCDFLYALGVYKMHVSIRDLFLPAFVCNSNNSVDLQGLENQDVVRNRKKKVYWITNFPCMISNANKVNVGWFKAGTGIIPRVSGEDLQNVLLQELNNVREIPGLVFDMDLHQLLVLLEQRNLHQIPFLVKQFLIFLRLGLLMGYGHSRRNKVHDIMLHLISNGLFDFNKNSVANTKIKHGCALVGTRLANNVPKIIARQKKMKLDHMGRNANSLAVLRFIVKSGEQKNKTVFIKLLEYLAETSTAINTRNEVARLLQTLTAKVKT</sequence>
<evidence type="ECO:0000256" key="1">
    <source>
        <dbReference type="ARBA" id="ARBA00007679"/>
    </source>
</evidence>
<feature type="domain" description="Herpesvirus UL87 C-terminal" evidence="2">
    <location>
        <begin position="218"/>
        <end position="747"/>
    </location>
</feature>
<reference evidence="4 5" key="1">
    <citation type="journal article" date="1993" name="J. Virol.">
        <title>Identification of a lytic-phase origin of DNA replication in human herpesvirus 6B strain Z29.</title>
        <authorList>
            <person name="Dewhurst S."/>
            <person name="Dollard S.C."/>
            <person name="Pellett P.E."/>
            <person name="Dambaugh T.R."/>
        </authorList>
    </citation>
    <scope>NUCLEOTIDE SEQUENCE [LARGE SCALE GENOMIC DNA]</scope>
    <source>
        <strain evidence="4">AJ</strain>
    </source>
</reference>
<protein>
    <submittedName>
        <fullName evidence="4">U58 protein</fullName>
    </submittedName>
</protein>
<reference evidence="4 5" key="2">
    <citation type="journal article" date="2002" name="J. Virol. Methods">
        <title>Characterisation of a human herpesvirus 6 variant A 'amplicon' and replication modulation by U94-Rep 'latency gene'.</title>
        <authorList>
            <person name="Turner S."/>
            <person name="DiLuca D."/>
            <person name="Gompels U."/>
        </authorList>
    </citation>
    <scope>NUCLEOTIDE SEQUENCE [LARGE SCALE GENOMIC DNA]</scope>
    <source>
        <strain evidence="4">AJ</strain>
    </source>
</reference>
<accession>A0A0A7RM10</accession>
<organism evidence="4 5">
    <name type="scientific">Human betaherpesvirus 6A</name>
    <dbReference type="NCBI Taxonomy" id="32603"/>
    <lineage>
        <taxon>Viruses</taxon>
        <taxon>Duplodnaviria</taxon>
        <taxon>Heunggongvirae</taxon>
        <taxon>Peploviricota</taxon>
        <taxon>Herviviricetes</taxon>
        <taxon>Herpesvirales</taxon>
        <taxon>Orthoherpesviridae</taxon>
        <taxon>Betaherpesvirinae</taxon>
        <taxon>Roseolovirus</taxon>
        <taxon>Roseolovirus humanbeta6a</taxon>
    </lineage>
</organism>
<dbReference type="InterPro" id="IPR007618">
    <property type="entry name" value="Herpes_UL87_N"/>
</dbReference>
<dbReference type="Pfam" id="PF03043">
    <property type="entry name" value="Herpes_UL87"/>
    <property type="match status" value="1"/>
</dbReference>
<dbReference type="Pfam" id="PF04532">
    <property type="entry name" value="DUF587"/>
    <property type="match status" value="1"/>
</dbReference>
<name>A0A0A7RM10_9BETA</name>
<dbReference type="InterPro" id="IPR004285">
    <property type="entry name" value="Herpes_UL87_C"/>
</dbReference>
<feature type="domain" description="Herpesvirus UL87 N-terminal" evidence="3">
    <location>
        <begin position="1"/>
        <end position="214"/>
    </location>
</feature>
<evidence type="ECO:0000259" key="3">
    <source>
        <dbReference type="Pfam" id="PF04532"/>
    </source>
</evidence>
<dbReference type="EMBL" id="KP257584">
    <property type="protein sequence ID" value="AJA36273.1"/>
    <property type="molecule type" value="Genomic_DNA"/>
</dbReference>
<comment type="similarity">
    <text evidence="1">Belongs to the herpesviridae UL87 family.</text>
</comment>
<evidence type="ECO:0000313" key="4">
    <source>
        <dbReference type="EMBL" id="AJA36273.1"/>
    </source>
</evidence>
<evidence type="ECO:0000259" key="2">
    <source>
        <dbReference type="Pfam" id="PF03043"/>
    </source>
</evidence>
<proteinExistence type="inferred from homology"/>